<reference evidence="1" key="2">
    <citation type="submission" date="2012-05" db="EMBL/GenBank/DDBJ databases">
        <title>Annotation of the Genome Sequence of Fusarium oxysporum f. sp. melonis 26406.</title>
        <authorList>
            <consortium name="The Broad Institute Genomics Platform"/>
            <person name="Ma L.-J."/>
            <person name="Corby-Kistler H."/>
            <person name="Broz K."/>
            <person name="Gale L.R."/>
            <person name="Jonkers W."/>
            <person name="O'Donnell K."/>
            <person name="Ploetz R."/>
            <person name="Steinberg C."/>
            <person name="Schwartz D.C."/>
            <person name="VanEtten H."/>
            <person name="Zhou S."/>
            <person name="Young S.K."/>
            <person name="Zeng Q."/>
            <person name="Gargeya S."/>
            <person name="Fitzgerald M."/>
            <person name="Abouelleil A."/>
            <person name="Alvarado L."/>
            <person name="Chapman S.B."/>
            <person name="Gainer-Dewar J."/>
            <person name="Goldberg J."/>
            <person name="Griggs A."/>
            <person name="Gujja S."/>
            <person name="Hansen M."/>
            <person name="Howarth C."/>
            <person name="Imamovic A."/>
            <person name="Ireland A."/>
            <person name="Larimer J."/>
            <person name="McCowan C."/>
            <person name="Murphy C."/>
            <person name="Pearson M."/>
            <person name="Poon T.W."/>
            <person name="Priest M."/>
            <person name="Roberts A."/>
            <person name="Saif S."/>
            <person name="Shea T."/>
            <person name="Sykes S."/>
            <person name="Wortman J."/>
            <person name="Nusbaum C."/>
            <person name="Birren B."/>
        </authorList>
    </citation>
    <scope>NUCLEOTIDE SEQUENCE</scope>
    <source>
        <strain evidence="1">26406</strain>
    </source>
</reference>
<accession>W9Z5J8</accession>
<dbReference type="VEuPathDB" id="FungiDB:FOMG_16482"/>
<dbReference type="AlphaFoldDB" id="W9Z5J8"/>
<sequence length="130" mass="14666">MDNLFSTTPLFRKLRDHGYGATGTARPNCGTHKDLKMGKTLDKIGRCDYAFNEVRAIPTKYNKDNSLVLFITTVFRGDEHTDKKRKKPSTDHLRARPIQQFFGDETTKVIPIPTVAAAGNDEINRVNRGD</sequence>
<protein>
    <recommendedName>
        <fullName evidence="2">PiggyBac transposable element-derived protein domain-containing protein</fullName>
    </recommendedName>
</protein>
<dbReference type="EMBL" id="JH659353">
    <property type="protein sequence ID" value="EXK27044.1"/>
    <property type="molecule type" value="Genomic_DNA"/>
</dbReference>
<organism evidence="1">
    <name type="scientific">Fusarium oxysporum f. sp. melonis 26406</name>
    <dbReference type="NCBI Taxonomy" id="1089452"/>
    <lineage>
        <taxon>Eukaryota</taxon>
        <taxon>Fungi</taxon>
        <taxon>Dikarya</taxon>
        <taxon>Ascomycota</taxon>
        <taxon>Pezizomycotina</taxon>
        <taxon>Sordariomycetes</taxon>
        <taxon>Hypocreomycetidae</taxon>
        <taxon>Hypocreales</taxon>
        <taxon>Nectriaceae</taxon>
        <taxon>Fusarium</taxon>
        <taxon>Fusarium oxysporum species complex</taxon>
    </lineage>
</organism>
<name>W9Z5J8_FUSOX</name>
<dbReference type="HOGENOM" id="CLU_022617_2_1_1"/>
<evidence type="ECO:0000313" key="1">
    <source>
        <dbReference type="EMBL" id="EXK27044.1"/>
    </source>
</evidence>
<dbReference type="Proteomes" id="UP000030703">
    <property type="component" value="Unassembled WGS sequence"/>
</dbReference>
<proteinExistence type="predicted"/>
<evidence type="ECO:0008006" key="2">
    <source>
        <dbReference type="Google" id="ProtNLM"/>
    </source>
</evidence>
<gene>
    <name evidence="1" type="ORF">FOMG_16482</name>
</gene>
<reference evidence="1" key="1">
    <citation type="submission" date="2012-04" db="EMBL/GenBank/DDBJ databases">
        <title>The Genome Sequence of Fusarium oxysporum melonis.</title>
        <authorList>
            <consortium name="The Broad Institute Genome Sequencing Platform"/>
            <person name="Ma L.-J."/>
            <person name="Gale L.R."/>
            <person name="Schwartz D.C."/>
            <person name="Zhou S."/>
            <person name="Corby-Kistler H."/>
            <person name="Young S.K."/>
            <person name="Zeng Q."/>
            <person name="Gargeya S."/>
            <person name="Fitzgerald M."/>
            <person name="Haas B."/>
            <person name="Abouelleil A."/>
            <person name="Alvarado L."/>
            <person name="Arachchi H.M."/>
            <person name="Berlin A."/>
            <person name="Brown A."/>
            <person name="Chapman S.B."/>
            <person name="Chen Z."/>
            <person name="Dunbar C."/>
            <person name="Freedman E."/>
            <person name="Gearin G."/>
            <person name="Goldberg J."/>
            <person name="Griggs A."/>
            <person name="Gujja S."/>
            <person name="Heiman D."/>
            <person name="Howarth C."/>
            <person name="Larson L."/>
            <person name="Lui A."/>
            <person name="MacDonald P.J.P."/>
            <person name="Montmayeur A."/>
            <person name="Murphy C."/>
            <person name="Neiman D."/>
            <person name="Pearson M."/>
            <person name="Priest M."/>
            <person name="Roberts A."/>
            <person name="Saif S."/>
            <person name="Shea T."/>
            <person name="Shenoy N."/>
            <person name="Sisk P."/>
            <person name="Stolte C."/>
            <person name="Sykes S."/>
            <person name="Wortman J."/>
            <person name="Nusbaum C."/>
            <person name="Birren B."/>
        </authorList>
    </citation>
    <scope>NUCLEOTIDE SEQUENCE</scope>
    <source>
        <strain evidence="1">26406</strain>
    </source>
</reference>